<dbReference type="EMBL" id="JAFBED010000002">
    <property type="protein sequence ID" value="MBM7619424.1"/>
    <property type="molecule type" value="Genomic_DNA"/>
</dbReference>
<evidence type="ECO:0000313" key="6">
    <source>
        <dbReference type="EMBL" id="MBM7619424.1"/>
    </source>
</evidence>
<dbReference type="InterPro" id="IPR004995">
    <property type="entry name" value="Spore_Ger"/>
</dbReference>
<evidence type="ECO:0000313" key="7">
    <source>
        <dbReference type="Proteomes" id="UP000737402"/>
    </source>
</evidence>
<gene>
    <name evidence="6" type="ORF">JOC95_001273</name>
</gene>
<organism evidence="6 7">
    <name type="scientific">Sutcliffiella tianshenii</name>
    <dbReference type="NCBI Taxonomy" id="1463404"/>
    <lineage>
        <taxon>Bacteria</taxon>
        <taxon>Bacillati</taxon>
        <taxon>Bacillota</taxon>
        <taxon>Bacilli</taxon>
        <taxon>Bacillales</taxon>
        <taxon>Bacillaceae</taxon>
        <taxon>Sutcliffiella</taxon>
    </lineage>
</organism>
<evidence type="ECO:0000256" key="5">
    <source>
        <dbReference type="SAM" id="Phobius"/>
    </source>
</evidence>
<dbReference type="InterPro" id="IPR050768">
    <property type="entry name" value="UPF0353/GerABKA_families"/>
</dbReference>
<dbReference type="PANTHER" id="PTHR22550">
    <property type="entry name" value="SPORE GERMINATION PROTEIN"/>
    <property type="match status" value="1"/>
</dbReference>
<feature type="transmembrane region" description="Helical" evidence="5">
    <location>
        <begin position="412"/>
        <end position="436"/>
    </location>
</feature>
<accession>A0ABS2NXM0</accession>
<feature type="transmembrane region" description="Helical" evidence="5">
    <location>
        <begin position="379"/>
        <end position="400"/>
    </location>
</feature>
<name>A0ABS2NXM0_9BACI</name>
<evidence type="ECO:0000256" key="4">
    <source>
        <dbReference type="PIRNR" id="PIRNR005690"/>
    </source>
</evidence>
<comment type="similarity">
    <text evidence="2 4">Belongs to the GerABKA family.</text>
</comment>
<feature type="transmembrane region" description="Helical" evidence="5">
    <location>
        <begin position="286"/>
        <end position="307"/>
    </location>
</feature>
<reference evidence="6 7" key="1">
    <citation type="submission" date="2021-01" db="EMBL/GenBank/DDBJ databases">
        <title>Genomic Encyclopedia of Type Strains, Phase IV (KMG-IV): sequencing the most valuable type-strain genomes for metagenomic binning, comparative biology and taxonomic classification.</title>
        <authorList>
            <person name="Goeker M."/>
        </authorList>
    </citation>
    <scope>NUCLEOTIDE SEQUENCE [LARGE SCALE GENOMIC DNA]</scope>
    <source>
        <strain evidence="6 7">DSM 25879</strain>
    </source>
</reference>
<comment type="subcellular location">
    <subcellularLocation>
        <location evidence="4">Cell membrane</location>
    </subcellularLocation>
    <subcellularLocation>
        <location evidence="1">Membrane</location>
        <topology evidence="1">Multi-pass membrane protein</topology>
    </subcellularLocation>
</comment>
<keyword evidence="7" id="KW-1185">Reference proteome</keyword>
<evidence type="ECO:0008006" key="8">
    <source>
        <dbReference type="Google" id="ProtNLM"/>
    </source>
</evidence>
<dbReference type="Pfam" id="PF03323">
    <property type="entry name" value="GerA"/>
    <property type="match status" value="1"/>
</dbReference>
<evidence type="ECO:0000256" key="3">
    <source>
        <dbReference type="ARBA" id="ARBA00023136"/>
    </source>
</evidence>
<keyword evidence="5" id="KW-0812">Transmembrane</keyword>
<evidence type="ECO:0000256" key="1">
    <source>
        <dbReference type="ARBA" id="ARBA00004141"/>
    </source>
</evidence>
<sequence length="491" mass="55076">MDSYASLSRLGKEEIKDYFKEKLHHSPDLYFYELPVKESTLLFIYMKNLVDDSTLSQFILSPIIGNLACFNSEMSELRYKLLVTDTILTEDGEVAIKNILDGYVYIFSNHGETGILANVAKKVERGLEKAETESLVFGPKISFTESLSTNISIVRQNILLDDLCTRKLTVGKRNETEIRLVYIKGIADDESVAYIEDKITKLEVKEILDTSVLAQLIEDNSYSVFPQYLQTELPDRVTYSLERGMIAVFVDRSPMVLLGPATLFNFFESTEDVYMRWNMGSFIRSLRYLTMFLSILLTPAYVAIITYHYEMIPSTLIVSLGESRSKVPFSPILEAFLLEIMIELLREAGARLPTKVGQTMGIVGGIVLGQAAVEAGFTSNILIIVVALSALGSFTAPSYLMGTAIRITRFPILILGGLWGGVGIAIGLCFILIHLLRLSSAGKPYLRPVYPLDLKRVKNTVLRIPVEMMKTNPDKRGFFSFNGKYSKDIDE</sequence>
<evidence type="ECO:0000256" key="2">
    <source>
        <dbReference type="ARBA" id="ARBA00005278"/>
    </source>
</evidence>
<comment type="caution">
    <text evidence="6">The sequence shown here is derived from an EMBL/GenBank/DDBJ whole genome shotgun (WGS) entry which is preliminary data.</text>
</comment>
<keyword evidence="5" id="KW-1133">Transmembrane helix</keyword>
<dbReference type="RefSeq" id="WP_204414448.1">
    <property type="nucleotide sequence ID" value="NZ_JAFBED010000002.1"/>
</dbReference>
<dbReference type="PIRSF" id="PIRSF005690">
    <property type="entry name" value="GerBA"/>
    <property type="match status" value="1"/>
</dbReference>
<protein>
    <recommendedName>
        <fullName evidence="8">Spore germination protein</fullName>
    </recommendedName>
</protein>
<dbReference type="PANTHER" id="PTHR22550:SF5">
    <property type="entry name" value="LEUCINE ZIPPER PROTEIN 4"/>
    <property type="match status" value="1"/>
</dbReference>
<dbReference type="Proteomes" id="UP000737402">
    <property type="component" value="Unassembled WGS sequence"/>
</dbReference>
<keyword evidence="3 4" id="KW-0472">Membrane</keyword>
<proteinExistence type="inferred from homology"/>